<accession>A0A6F8PRC9</accession>
<gene>
    <name evidence="2" type="ORF">THMIRHAS_00420</name>
</gene>
<keyword evidence="1" id="KW-0732">Signal</keyword>
<organism evidence="2 3">
    <name type="scientific">Thiosulfatimonas sediminis</name>
    <dbReference type="NCBI Taxonomy" id="2675054"/>
    <lineage>
        <taxon>Bacteria</taxon>
        <taxon>Pseudomonadati</taxon>
        <taxon>Pseudomonadota</taxon>
        <taxon>Gammaproteobacteria</taxon>
        <taxon>Thiotrichales</taxon>
        <taxon>Piscirickettsiaceae</taxon>
        <taxon>Thiosulfatimonas</taxon>
    </lineage>
</organism>
<evidence type="ECO:0000313" key="3">
    <source>
        <dbReference type="Proteomes" id="UP000501726"/>
    </source>
</evidence>
<dbReference type="AlphaFoldDB" id="A0A6F8PRC9"/>
<dbReference type="Proteomes" id="UP000501726">
    <property type="component" value="Chromosome"/>
</dbReference>
<keyword evidence="3" id="KW-1185">Reference proteome</keyword>
<dbReference type="KEGG" id="tse:THMIRHAS_00420"/>
<sequence length="239" mass="25570">MLTRKFIVAALTLSALNGNQAIAGDNDINSVNLNQAQFADFAESVTNVFAFKTLLPGEPLGVLGFDIGISATSAESKFKLNNQQTDNNHRVNLVTVNAQKGLPGGFDIGVQYSKLLDSDASSISGELRYAILEGGVAYPSFSVGGQYSQTSGIDALDYQSFGVDFGVSKGFANITPYANIGMVTSMVDPILNTTLKEEKPTLMKVSAGLNINLFAFDILFGYNQIGDNNNYSIKAGYRF</sequence>
<evidence type="ECO:0000313" key="2">
    <source>
        <dbReference type="EMBL" id="BBP44669.1"/>
    </source>
</evidence>
<feature type="chain" id="PRO_5026179368" description="Outer membrane protein beta-barrel domain-containing protein" evidence="1">
    <location>
        <begin position="24"/>
        <end position="239"/>
    </location>
</feature>
<protein>
    <recommendedName>
        <fullName evidence="4">Outer membrane protein beta-barrel domain-containing protein</fullName>
    </recommendedName>
</protein>
<evidence type="ECO:0008006" key="4">
    <source>
        <dbReference type="Google" id="ProtNLM"/>
    </source>
</evidence>
<dbReference type="RefSeq" id="WP_173269150.1">
    <property type="nucleotide sequence ID" value="NZ_AP021889.1"/>
</dbReference>
<proteinExistence type="predicted"/>
<feature type="signal peptide" evidence="1">
    <location>
        <begin position="1"/>
        <end position="23"/>
    </location>
</feature>
<name>A0A6F8PRC9_9GAMM</name>
<evidence type="ECO:0000256" key="1">
    <source>
        <dbReference type="SAM" id="SignalP"/>
    </source>
</evidence>
<reference evidence="3" key="1">
    <citation type="submission" date="2019-11" db="EMBL/GenBank/DDBJ databases">
        <title>Isolation and characterization of two novel species in the genus Thiomicrorhabdus.</title>
        <authorList>
            <person name="Mochizuki J."/>
            <person name="Kojima H."/>
            <person name="Fukui M."/>
        </authorList>
    </citation>
    <scope>NUCLEOTIDE SEQUENCE [LARGE SCALE GENOMIC DNA]</scope>
    <source>
        <strain evidence="3">aks77</strain>
    </source>
</reference>
<dbReference type="EMBL" id="AP021889">
    <property type="protein sequence ID" value="BBP44669.1"/>
    <property type="molecule type" value="Genomic_DNA"/>
</dbReference>